<evidence type="ECO:0000256" key="6">
    <source>
        <dbReference type="ARBA" id="ARBA00023136"/>
    </source>
</evidence>
<dbReference type="CDD" id="cd06853">
    <property type="entry name" value="GT_WecA_like"/>
    <property type="match status" value="1"/>
</dbReference>
<evidence type="ECO:0000313" key="10">
    <source>
        <dbReference type="Proteomes" id="UP000190625"/>
    </source>
</evidence>
<accession>A0A1T4L0F1</accession>
<dbReference type="PANTHER" id="PTHR22926">
    <property type="entry name" value="PHOSPHO-N-ACETYLMURAMOYL-PENTAPEPTIDE-TRANSFERASE"/>
    <property type="match status" value="1"/>
</dbReference>
<keyword evidence="5 8" id="KW-1133">Transmembrane helix</keyword>
<dbReference type="InterPro" id="IPR000715">
    <property type="entry name" value="Glycosyl_transferase_4"/>
</dbReference>
<proteinExistence type="predicted"/>
<gene>
    <name evidence="9" type="ORF">SAMN02745118_00976</name>
</gene>
<feature type="transmembrane region" description="Helical" evidence="8">
    <location>
        <begin position="231"/>
        <end position="255"/>
    </location>
</feature>
<evidence type="ECO:0000256" key="3">
    <source>
        <dbReference type="ARBA" id="ARBA00022679"/>
    </source>
</evidence>
<dbReference type="Proteomes" id="UP000190625">
    <property type="component" value="Unassembled WGS sequence"/>
</dbReference>
<dbReference type="AlphaFoldDB" id="A0A1T4L0F1"/>
<evidence type="ECO:0000256" key="4">
    <source>
        <dbReference type="ARBA" id="ARBA00022692"/>
    </source>
</evidence>
<feature type="transmembrane region" description="Helical" evidence="8">
    <location>
        <begin position="6"/>
        <end position="32"/>
    </location>
</feature>
<feature type="transmembrane region" description="Helical" evidence="8">
    <location>
        <begin position="71"/>
        <end position="87"/>
    </location>
</feature>
<dbReference type="PROSITE" id="PS01348">
    <property type="entry name" value="MRAY_2"/>
    <property type="match status" value="1"/>
</dbReference>
<name>A0A1T4L0F1_9FIRM</name>
<keyword evidence="10" id="KW-1185">Reference proteome</keyword>
<keyword evidence="4 8" id="KW-0812">Transmembrane</keyword>
<feature type="transmembrane region" description="Helical" evidence="8">
    <location>
        <begin position="205"/>
        <end position="225"/>
    </location>
</feature>
<evidence type="ECO:0000256" key="1">
    <source>
        <dbReference type="ARBA" id="ARBA00004651"/>
    </source>
</evidence>
<evidence type="ECO:0000313" key="9">
    <source>
        <dbReference type="EMBL" id="SJZ48212.1"/>
    </source>
</evidence>
<dbReference type="RefSeq" id="WP_078809540.1">
    <property type="nucleotide sequence ID" value="NZ_FUWM01000007.1"/>
</dbReference>
<dbReference type="EMBL" id="FUWM01000007">
    <property type="protein sequence ID" value="SJZ48212.1"/>
    <property type="molecule type" value="Genomic_DNA"/>
</dbReference>
<dbReference type="STRING" id="142842.SAMN02745118_00976"/>
<dbReference type="Pfam" id="PF00953">
    <property type="entry name" value="Glycos_transf_4"/>
    <property type="match status" value="1"/>
</dbReference>
<keyword evidence="2" id="KW-1003">Cell membrane</keyword>
<comment type="cofactor">
    <cofactor evidence="7">
        <name>Mg(2+)</name>
        <dbReference type="ChEBI" id="CHEBI:18420"/>
    </cofactor>
</comment>
<dbReference type="InterPro" id="IPR018480">
    <property type="entry name" value="PNAcMuramoyl-5peptid_Trfase_CS"/>
</dbReference>
<keyword evidence="7" id="KW-0460">Magnesium</keyword>
<dbReference type="OrthoDB" id="9805475at2"/>
<evidence type="ECO:0000256" key="2">
    <source>
        <dbReference type="ARBA" id="ARBA00022475"/>
    </source>
</evidence>
<feature type="transmembrane region" description="Helical" evidence="8">
    <location>
        <begin position="99"/>
        <end position="119"/>
    </location>
</feature>
<dbReference type="GO" id="GO:0009103">
    <property type="term" value="P:lipopolysaccharide biosynthetic process"/>
    <property type="evidence" value="ECO:0007669"/>
    <property type="project" value="TreeGrafter"/>
</dbReference>
<dbReference type="GO" id="GO:0044038">
    <property type="term" value="P:cell wall macromolecule biosynthetic process"/>
    <property type="evidence" value="ECO:0007669"/>
    <property type="project" value="TreeGrafter"/>
</dbReference>
<feature type="transmembrane region" description="Helical" evidence="8">
    <location>
        <begin position="44"/>
        <end position="65"/>
    </location>
</feature>
<evidence type="ECO:0000256" key="8">
    <source>
        <dbReference type="SAM" id="Phobius"/>
    </source>
</evidence>
<dbReference type="GO" id="GO:0005886">
    <property type="term" value="C:plasma membrane"/>
    <property type="evidence" value="ECO:0007669"/>
    <property type="project" value="UniProtKB-SubCell"/>
</dbReference>
<organism evidence="9 10">
    <name type="scientific">Selenihalanaerobacter shriftii</name>
    <dbReference type="NCBI Taxonomy" id="142842"/>
    <lineage>
        <taxon>Bacteria</taxon>
        <taxon>Bacillati</taxon>
        <taxon>Bacillota</taxon>
        <taxon>Clostridia</taxon>
        <taxon>Halanaerobiales</taxon>
        <taxon>Halobacteroidaceae</taxon>
        <taxon>Selenihalanaerobacter</taxon>
    </lineage>
</organism>
<keyword evidence="3 9" id="KW-0808">Transferase</keyword>
<feature type="transmembrane region" description="Helical" evidence="8">
    <location>
        <begin position="310"/>
        <end position="328"/>
    </location>
</feature>
<comment type="subcellular location">
    <subcellularLocation>
        <location evidence="1">Cell membrane</location>
        <topology evidence="1">Multi-pass membrane protein</topology>
    </subcellularLocation>
</comment>
<feature type="transmembrane region" description="Helical" evidence="8">
    <location>
        <begin position="156"/>
        <end position="173"/>
    </location>
</feature>
<feature type="transmembrane region" description="Helical" evidence="8">
    <location>
        <begin position="125"/>
        <end position="144"/>
    </location>
</feature>
<dbReference type="GO" id="GO:0016780">
    <property type="term" value="F:phosphotransferase activity, for other substituted phosphate groups"/>
    <property type="evidence" value="ECO:0007669"/>
    <property type="project" value="InterPro"/>
</dbReference>
<evidence type="ECO:0000256" key="7">
    <source>
        <dbReference type="PIRSR" id="PIRSR600715-1"/>
    </source>
</evidence>
<feature type="binding site" evidence="7">
    <location>
        <position position="149"/>
    </location>
    <ligand>
        <name>Mg(2+)</name>
        <dbReference type="ChEBI" id="CHEBI:18420"/>
    </ligand>
</feature>
<dbReference type="GO" id="GO:0071555">
    <property type="term" value="P:cell wall organization"/>
    <property type="evidence" value="ECO:0007669"/>
    <property type="project" value="TreeGrafter"/>
</dbReference>
<reference evidence="10" key="1">
    <citation type="submission" date="2017-02" db="EMBL/GenBank/DDBJ databases">
        <authorList>
            <person name="Varghese N."/>
            <person name="Submissions S."/>
        </authorList>
    </citation>
    <scope>NUCLEOTIDE SEQUENCE [LARGE SCALE GENOMIC DNA]</scope>
    <source>
        <strain evidence="10">ATCC BAA-73</strain>
    </source>
</reference>
<feature type="binding site" evidence="7">
    <location>
        <position position="209"/>
    </location>
    <ligand>
        <name>Mg(2+)</name>
        <dbReference type="ChEBI" id="CHEBI:18420"/>
    </ligand>
</feature>
<dbReference type="PANTHER" id="PTHR22926:SF3">
    <property type="entry name" value="UNDECAPRENYL-PHOSPHATE ALPHA-N-ACETYLGLUCOSAMINYL 1-PHOSPHATE TRANSFERASE"/>
    <property type="match status" value="1"/>
</dbReference>
<dbReference type="GO" id="GO:0046872">
    <property type="term" value="F:metal ion binding"/>
    <property type="evidence" value="ECO:0007669"/>
    <property type="project" value="UniProtKB-KW"/>
</dbReference>
<sequence>MLKYIVAFAIASLITYVSTPIVKKLAFLIGAVDEPNARRINKHPIPSLGGIAIYVGFVLSVMLLLEHDIKLVGIIASSTLILIVGLVDDIKGISPKSKFIWQIMAAIVLTSFGIKIQFITNPFGGILYLGKLSIPFTVLWLVAITNTVNLIDGLDGLAAGVSSIAALTLFAVAMQESEFIVMALAIAIAGACLGFLQHNFNPAQIFMGDTGSLFLGFLLATISVIGSLKGAAAMTLIIPILALGVPIFDTMFAIIRRHQKGKPIFKADKGHIHHRLLEFGLNHKQAVIVVYLVSISLGMVAIAINSASELQALLLLITIVVILLYGSYKLDIINLNSTNKNYENIS</sequence>
<feature type="transmembrane region" description="Helical" evidence="8">
    <location>
        <begin position="286"/>
        <end position="304"/>
    </location>
</feature>
<protein>
    <submittedName>
        <fullName evidence="9">UDP-GlcNAc:undecaprenyl-phosphate GlcNAc-1-phosphate transferase</fullName>
    </submittedName>
</protein>
<keyword evidence="6 8" id="KW-0472">Membrane</keyword>
<feature type="transmembrane region" description="Helical" evidence="8">
    <location>
        <begin position="179"/>
        <end position="196"/>
    </location>
</feature>
<evidence type="ECO:0000256" key="5">
    <source>
        <dbReference type="ARBA" id="ARBA00022989"/>
    </source>
</evidence>
<keyword evidence="7" id="KW-0479">Metal-binding</keyword>